<dbReference type="Gene3D" id="2.80.10.50">
    <property type="match status" value="1"/>
</dbReference>
<evidence type="ECO:0000256" key="8">
    <source>
        <dbReference type="ARBA" id="ARBA00023288"/>
    </source>
</evidence>
<gene>
    <name evidence="10" type="ORF">FNH09_39010</name>
</gene>
<protein>
    <recommendedName>
        <fullName evidence="12">Ricin-type beta-trefoil lectin domain protein</fullName>
    </recommendedName>
</protein>
<dbReference type="Pfam" id="PF03498">
    <property type="entry name" value="CDtoxinA"/>
    <property type="match status" value="1"/>
</dbReference>
<name>A0A5N8VQP7_9ACTN</name>
<evidence type="ECO:0000256" key="7">
    <source>
        <dbReference type="ARBA" id="ARBA00023237"/>
    </source>
</evidence>
<proteinExistence type="predicted"/>
<evidence type="ECO:0000256" key="4">
    <source>
        <dbReference type="ARBA" id="ARBA00023026"/>
    </source>
</evidence>
<organism evidence="10 11">
    <name type="scientific">Streptomyces adustus</name>
    <dbReference type="NCBI Taxonomy" id="1609272"/>
    <lineage>
        <taxon>Bacteria</taxon>
        <taxon>Bacillati</taxon>
        <taxon>Actinomycetota</taxon>
        <taxon>Actinomycetes</taxon>
        <taxon>Kitasatosporales</taxon>
        <taxon>Streptomycetaceae</taxon>
        <taxon>Streptomyces</taxon>
    </lineage>
</organism>
<evidence type="ECO:0000256" key="5">
    <source>
        <dbReference type="ARBA" id="ARBA00023136"/>
    </source>
</evidence>
<evidence type="ECO:0000256" key="9">
    <source>
        <dbReference type="SAM" id="MobiDB-lite"/>
    </source>
</evidence>
<dbReference type="SUPFAM" id="SSF50370">
    <property type="entry name" value="Ricin B-like lectins"/>
    <property type="match status" value="1"/>
</dbReference>
<dbReference type="GO" id="GO:0090729">
    <property type="term" value="F:toxin activity"/>
    <property type="evidence" value="ECO:0007669"/>
    <property type="project" value="UniProtKB-KW"/>
</dbReference>
<keyword evidence="2" id="KW-0800">Toxin</keyword>
<keyword evidence="6" id="KW-0564">Palmitate</keyword>
<evidence type="ECO:0000313" key="11">
    <source>
        <dbReference type="Proteomes" id="UP000325849"/>
    </source>
</evidence>
<evidence type="ECO:0000313" key="10">
    <source>
        <dbReference type="EMBL" id="MPY36996.1"/>
    </source>
</evidence>
<evidence type="ECO:0000256" key="6">
    <source>
        <dbReference type="ARBA" id="ARBA00023139"/>
    </source>
</evidence>
<keyword evidence="4" id="KW-0843">Virulence</keyword>
<dbReference type="InterPro" id="IPR003558">
    <property type="entry name" value="CDtoxinA/C"/>
</dbReference>
<accession>A0A5N8VQP7</accession>
<comment type="subcellular location">
    <subcellularLocation>
        <location evidence="1">Cell outer membrane</location>
        <topology evidence="1">Lipid-anchor</topology>
    </subcellularLocation>
</comment>
<evidence type="ECO:0008006" key="12">
    <source>
        <dbReference type="Google" id="ProtNLM"/>
    </source>
</evidence>
<dbReference type="OrthoDB" id="4202958at2"/>
<dbReference type="GO" id="GO:0009279">
    <property type="term" value="C:cell outer membrane"/>
    <property type="evidence" value="ECO:0007669"/>
    <property type="project" value="UniProtKB-SubCell"/>
</dbReference>
<feature type="compositionally biased region" description="Low complexity" evidence="9">
    <location>
        <begin position="1"/>
        <end position="12"/>
    </location>
</feature>
<keyword evidence="7" id="KW-0998">Cell outer membrane</keyword>
<feature type="region of interest" description="Disordered" evidence="9">
    <location>
        <begin position="1"/>
        <end position="31"/>
    </location>
</feature>
<keyword evidence="3" id="KW-0732">Signal</keyword>
<keyword evidence="5" id="KW-0472">Membrane</keyword>
<comment type="caution">
    <text evidence="10">The sequence shown here is derived from an EMBL/GenBank/DDBJ whole genome shotgun (WGS) entry which is preliminary data.</text>
</comment>
<keyword evidence="8" id="KW-0449">Lipoprotein</keyword>
<dbReference type="Proteomes" id="UP000325849">
    <property type="component" value="Unassembled WGS sequence"/>
</dbReference>
<dbReference type="CDD" id="cd23415">
    <property type="entry name" value="beta-trefoil_Ricin_AH"/>
    <property type="match status" value="1"/>
</dbReference>
<reference evidence="10 11" key="1">
    <citation type="submission" date="2019-07" db="EMBL/GenBank/DDBJ databases">
        <title>New species of Amycolatopsis and Streptomyces.</title>
        <authorList>
            <person name="Duangmal K."/>
            <person name="Teo W.F.A."/>
            <person name="Lipun K."/>
        </authorList>
    </citation>
    <scope>NUCLEOTIDE SEQUENCE [LARGE SCALE GENOMIC DNA]</scope>
    <source>
        <strain evidence="10 11">NBRC 109810</strain>
    </source>
</reference>
<evidence type="ECO:0000256" key="2">
    <source>
        <dbReference type="ARBA" id="ARBA00022656"/>
    </source>
</evidence>
<dbReference type="EMBL" id="VJZD01000268">
    <property type="protein sequence ID" value="MPY36996.1"/>
    <property type="molecule type" value="Genomic_DNA"/>
</dbReference>
<sequence>MPSPPAGASRGPPTSPAPSGPRTEWRQPITAGTPALSVDALPHECALIAKAPPATARHADHRGAGRAGPAHAADVPFSPPALPKEVVVKKLRLATVAAGALIAGAGLLAPTSAQAASTYWTFKNVQYGTCLTAGDSGSAYSTTCVGSNRQQWDWVGDGHSSYHMLKNRETGKCLRTDGVSNVNAVWTSTCDTDADYEWWYYNGDDRVLYVQPGGLDFLSTSSTVKDAVYSQGLDLSNLNLFKWVGTHD</sequence>
<evidence type="ECO:0000256" key="1">
    <source>
        <dbReference type="ARBA" id="ARBA00004459"/>
    </source>
</evidence>
<dbReference type="InterPro" id="IPR035992">
    <property type="entry name" value="Ricin_B-like_lectins"/>
</dbReference>
<keyword evidence="11" id="KW-1185">Reference proteome</keyword>
<dbReference type="AlphaFoldDB" id="A0A5N8VQP7"/>
<dbReference type="PROSITE" id="PS50231">
    <property type="entry name" value="RICIN_B_LECTIN"/>
    <property type="match status" value="1"/>
</dbReference>
<evidence type="ECO:0000256" key="3">
    <source>
        <dbReference type="ARBA" id="ARBA00022729"/>
    </source>
</evidence>